<feature type="transmembrane region" description="Helical" evidence="10">
    <location>
        <begin position="1504"/>
        <end position="1526"/>
    </location>
</feature>
<evidence type="ECO:0000256" key="8">
    <source>
        <dbReference type="ARBA" id="ARBA00023170"/>
    </source>
</evidence>
<feature type="transmembrane region" description="Helical" evidence="10">
    <location>
        <begin position="225"/>
        <end position="242"/>
    </location>
</feature>
<name>A0AAV7J3P2_COTGL</name>
<keyword evidence="5" id="KW-0552">Olfaction</keyword>
<feature type="transmembrane region" description="Helical" evidence="10">
    <location>
        <begin position="1331"/>
        <end position="1356"/>
    </location>
</feature>
<feature type="transmembrane region" description="Helical" evidence="10">
    <location>
        <begin position="433"/>
        <end position="454"/>
    </location>
</feature>
<evidence type="ECO:0000256" key="3">
    <source>
        <dbReference type="ARBA" id="ARBA00022606"/>
    </source>
</evidence>
<feature type="transmembrane region" description="Helical" evidence="10">
    <location>
        <begin position="892"/>
        <end position="915"/>
    </location>
</feature>
<feature type="transmembrane region" description="Helical" evidence="10">
    <location>
        <begin position="949"/>
        <end position="969"/>
    </location>
</feature>
<keyword evidence="12" id="KW-1185">Reference proteome</keyword>
<dbReference type="GO" id="GO:0005549">
    <property type="term" value="F:odorant binding"/>
    <property type="evidence" value="ECO:0007669"/>
    <property type="project" value="InterPro"/>
</dbReference>
<evidence type="ECO:0000256" key="4">
    <source>
        <dbReference type="ARBA" id="ARBA00022692"/>
    </source>
</evidence>
<evidence type="ECO:0000256" key="2">
    <source>
        <dbReference type="ARBA" id="ARBA00022475"/>
    </source>
</evidence>
<keyword evidence="3" id="KW-0716">Sensory transduction</keyword>
<feature type="transmembrane region" description="Helical" evidence="10">
    <location>
        <begin position="493"/>
        <end position="515"/>
    </location>
</feature>
<comment type="subcellular location">
    <subcellularLocation>
        <location evidence="1">Cell membrane</location>
        <topology evidence="1">Multi-pass membrane protein</topology>
    </subcellularLocation>
</comment>
<dbReference type="GO" id="GO:0004984">
    <property type="term" value="F:olfactory receptor activity"/>
    <property type="evidence" value="ECO:0007669"/>
    <property type="project" value="InterPro"/>
</dbReference>
<evidence type="ECO:0000256" key="9">
    <source>
        <dbReference type="ARBA" id="ARBA00023224"/>
    </source>
</evidence>
<keyword evidence="7 10" id="KW-0472">Membrane</keyword>
<accession>A0AAV7J3P2</accession>
<comment type="caution">
    <text evidence="11">The sequence shown here is derived from an EMBL/GenBank/DDBJ whole genome shotgun (WGS) entry which is preliminary data.</text>
</comment>
<evidence type="ECO:0000256" key="7">
    <source>
        <dbReference type="ARBA" id="ARBA00023136"/>
    </source>
</evidence>
<dbReference type="EMBL" id="JAHXZJ010000001">
    <property type="protein sequence ID" value="KAH0567415.1"/>
    <property type="molecule type" value="Genomic_DNA"/>
</dbReference>
<feature type="transmembrane region" description="Helical" evidence="10">
    <location>
        <begin position="197"/>
        <end position="218"/>
    </location>
</feature>
<dbReference type="GO" id="GO:0007165">
    <property type="term" value="P:signal transduction"/>
    <property type="evidence" value="ECO:0007669"/>
    <property type="project" value="UniProtKB-KW"/>
</dbReference>
<dbReference type="Proteomes" id="UP000826195">
    <property type="component" value="Unassembled WGS sequence"/>
</dbReference>
<dbReference type="Pfam" id="PF02949">
    <property type="entry name" value="7tm_6"/>
    <property type="match status" value="6"/>
</dbReference>
<gene>
    <name evidence="11" type="ORF">KQX54_009777</name>
</gene>
<feature type="transmembrane region" description="Helical" evidence="10">
    <location>
        <begin position="1049"/>
        <end position="1069"/>
    </location>
</feature>
<feature type="non-terminal residue" evidence="11">
    <location>
        <position position="1863"/>
    </location>
</feature>
<reference evidence="11 12" key="1">
    <citation type="journal article" date="2021" name="J. Hered.">
        <title>A chromosome-level genome assembly of the parasitoid wasp, Cotesia glomerata (Hymenoptera: Braconidae).</title>
        <authorList>
            <person name="Pinto B.J."/>
            <person name="Weis J.J."/>
            <person name="Gamble T."/>
            <person name="Ode P.J."/>
            <person name="Paul R."/>
            <person name="Zaspel J.M."/>
        </authorList>
    </citation>
    <scope>NUCLEOTIDE SEQUENCE [LARGE SCALE GENOMIC DNA]</scope>
    <source>
        <strain evidence="11">CgM1</strain>
    </source>
</reference>
<feature type="transmembrane region" description="Helical" evidence="10">
    <location>
        <begin position="799"/>
        <end position="822"/>
    </location>
</feature>
<feature type="transmembrane region" description="Helical" evidence="10">
    <location>
        <begin position="589"/>
        <end position="613"/>
    </location>
</feature>
<sequence length="1863" mass="214952">MLMTGSISYAIGPIVSIVHQIRHKLYPIDFNFIYLTLYPWEIPRNSLIHFLHFINEYLSTSTIVLISPAVDSLYTYYMFQTIGILREMSYRISMFDEKNCDFEIRECVNKYEILVRCMKKIQKIYGAIILWTMNTNAIVLCIVMYQLSHGLCFVIYRREVDELHTILKPYFEELLKTPEMTLQVLKKISTFRRLPTIIMTIVTTGMVSYAIVPIISIIHQYRQKTYLINYNLIYHAVFPWEVPKNSVFHLIHFFDQYSLTIAVVLITSAVDSLYTYYMFQMIGILREISYRISMFDEKNCEFEIRECINKYEILVQCTKKIQKICGVIILWTMNTNAVILCTVIYQLSNAKSIPFFTMLLCVAYTGLKLTQVFIYAWSGTLLTIEGMCIIINRREVDELHTILEPYFNELLKTPEMSTQVLNKISTFRRLPTIIMTIVITGCISYAIVPIISIIQQYRQKTYPITYNLIYQTVYPWEVPKNSVIHFIHFIDEYLLTVAIVLITSAVDSLYTYYMFQMIGILREISYRISMFDEKNCEFEIRECVNKYEILVRCTKKIQKVYGVIILWTMNVNAIVLCTVIYQLSNAKSIPFFTMLLCVAYTGLKLTQVFIYAWSGTLLTIESEKFREAIYASRWLGNTRLKSSIIIMLSQKPLILTACNLLYVTIDMHLPTFITTFITVVCISYAIVPIISILAQIRHKIWPINYNLVYLTVYPWEIPKHSFMYSIHFIDEYLLTIAIVLITSSVDSLYTYYIFQIIGMLKEISYQISTFDEKSSEFIIRQCVNKYEVLVHCTEKIEKVYGVIILWTMNVNAIVLCAVIFQLSHAKSIPFVSMVLFVAHAGLKLTQVFIFAWGGSLLTTESEKFRDTIYASRWLGNNRLKSSIIIMLSQKPLILTACGLLNVTIDMFVKGITFILNRKGIDELSETLEQYFDELLKTPEMSNLHLIDEYFLTLIIAIITSTVDSLYTYYMFQMIGILRAITHRISMFDENNCELEIRECVNKYNILVDCINKFEKIYGVIILWTMNVNAIVLCGLIYQLSHAKSIPFASMVYAGAHAALKLSQVFIFAWSGSLLTTESENLRDAVYASRWLHNTRLKSSIIIMLSQKSLTLTACNFLSVTIDMFVKAACILINQKDVIELHKFLDSYFDTMVKKPELSKIVLKGIGTFRRLTIIGTVLTTIVCFCYAAYPVLSVINQWHQHTKPIQYNHVFPLIYPWNYMTNSFIYYLHIFNENLMSFSLIVITSGIDGLFLYYIFHLIGMVREISFLISSLDKNDNSEAVIKQCIFKYELLLKCREKIQNIFGLIVLWNMKTNSLTLCISIFQLSNAKSIPLILVILCVALTSLKLIQAFVLGWTGSCLTTESEKLREAIYAADWLGNKQMMNSILIMLTQKPLVIIACKYATVSIEMFSAMLIDSIHLVLPTIGVLNFINTNITNVILVTKGLSVLMGMATNMMKGICMIVNRKDINRFHAIVDLHFNNLMEKPQLSSVVLKGVTNFRRATIFLTTLATTICTFYAIVPIISIIKQWKHHMHPIKYKPILPTVYPWNNTPNTFPYHLCFLIENLTNLSMIVLTSSVDSLFTYYVFHLIGMSREILHLVTSLKKNDDTEAAINQCVSKYALLLECRDLLQKVYGFDSSILFLSLPFLHLGGFVLPLIGVVNFFRTYISNINLATKGLSVLVGYSTVIMKMITFIIKRKEINKLHSLLEPYVEKLVEKSGMSHDVLREVSMFRGLCATLTGCVTTSSTLYAVIPLVTVFNQWRHNKPIKMNHLYPVIYPWEKAPTGAVFYCQIINEYFTTFSIITVTSSVDSLFVYYAFQMVCMIRDIAHNISSLTEENCQEIVGKCVRQYAVLLECRSEMDK</sequence>
<dbReference type="PANTHER" id="PTHR21137:SF35">
    <property type="entry name" value="ODORANT RECEPTOR 19A-RELATED"/>
    <property type="match status" value="1"/>
</dbReference>
<feature type="transmembrane region" description="Helical" evidence="10">
    <location>
        <begin position="828"/>
        <end position="853"/>
    </location>
</feature>
<keyword evidence="4 10" id="KW-0812">Transmembrane</keyword>
<evidence type="ECO:0000256" key="6">
    <source>
        <dbReference type="ARBA" id="ARBA00022989"/>
    </source>
</evidence>
<evidence type="ECO:0000256" key="5">
    <source>
        <dbReference type="ARBA" id="ARBA00022725"/>
    </source>
</evidence>
<feature type="transmembrane region" description="Helical" evidence="10">
    <location>
        <begin position="353"/>
        <end position="377"/>
    </location>
</feature>
<feature type="transmembrane region" description="Helical" evidence="10">
    <location>
        <begin position="1171"/>
        <end position="1189"/>
    </location>
</feature>
<feature type="transmembrane region" description="Helical" evidence="10">
    <location>
        <begin position="1677"/>
        <end position="1696"/>
    </location>
</feature>
<evidence type="ECO:0000313" key="11">
    <source>
        <dbReference type="EMBL" id="KAH0567415.1"/>
    </source>
</evidence>
<feature type="transmembrane region" description="Helical" evidence="10">
    <location>
        <begin position="1640"/>
        <end position="1665"/>
    </location>
</feature>
<protein>
    <recommendedName>
        <fullName evidence="13">Odorant receptor</fullName>
    </recommendedName>
</protein>
<feature type="transmembrane region" description="Helical" evidence="10">
    <location>
        <begin position="560"/>
        <end position="583"/>
    </location>
</feature>
<keyword evidence="9" id="KW-0807">Transducer</keyword>
<evidence type="ECO:0000313" key="12">
    <source>
        <dbReference type="Proteomes" id="UP000826195"/>
    </source>
</evidence>
<feature type="transmembrane region" description="Helical" evidence="10">
    <location>
        <begin position="671"/>
        <end position="694"/>
    </location>
</feature>
<feature type="transmembrane region" description="Helical" evidence="10">
    <location>
        <begin position="257"/>
        <end position="279"/>
    </location>
</feature>
<feature type="transmembrane region" description="Helical" evidence="10">
    <location>
        <begin position="124"/>
        <end position="147"/>
    </location>
</feature>
<feature type="transmembrane region" description="Helical" evidence="10">
    <location>
        <begin position="1302"/>
        <end position="1325"/>
    </location>
</feature>
<evidence type="ECO:0008006" key="13">
    <source>
        <dbReference type="Google" id="ProtNLM"/>
    </source>
</evidence>
<evidence type="ECO:0000256" key="10">
    <source>
        <dbReference type="SAM" id="Phobius"/>
    </source>
</evidence>
<feature type="transmembrane region" description="Helical" evidence="10">
    <location>
        <begin position="732"/>
        <end position="754"/>
    </location>
</feature>
<keyword evidence="2" id="KW-1003">Cell membrane</keyword>
<dbReference type="PANTHER" id="PTHR21137">
    <property type="entry name" value="ODORANT RECEPTOR"/>
    <property type="match status" value="1"/>
</dbReference>
<dbReference type="InterPro" id="IPR004117">
    <property type="entry name" value="7tm6_olfct_rcpt"/>
</dbReference>
<proteinExistence type="predicted"/>
<organism evidence="11 12">
    <name type="scientific">Cotesia glomerata</name>
    <name type="common">Lepidopteran parasitic wasp</name>
    <name type="synonym">Apanteles glomeratus</name>
    <dbReference type="NCBI Taxonomy" id="32391"/>
    <lineage>
        <taxon>Eukaryota</taxon>
        <taxon>Metazoa</taxon>
        <taxon>Ecdysozoa</taxon>
        <taxon>Arthropoda</taxon>
        <taxon>Hexapoda</taxon>
        <taxon>Insecta</taxon>
        <taxon>Pterygota</taxon>
        <taxon>Neoptera</taxon>
        <taxon>Endopterygota</taxon>
        <taxon>Hymenoptera</taxon>
        <taxon>Apocrita</taxon>
        <taxon>Ichneumonoidea</taxon>
        <taxon>Braconidae</taxon>
        <taxon>Microgastrinae</taxon>
        <taxon>Cotesia</taxon>
    </lineage>
</organism>
<evidence type="ECO:0000256" key="1">
    <source>
        <dbReference type="ARBA" id="ARBA00004651"/>
    </source>
</evidence>
<feature type="transmembrane region" description="Helical" evidence="10">
    <location>
        <begin position="1016"/>
        <end position="1037"/>
    </location>
</feature>
<dbReference type="GO" id="GO:0005886">
    <property type="term" value="C:plasma membrane"/>
    <property type="evidence" value="ECO:0007669"/>
    <property type="project" value="UniProtKB-SubCell"/>
</dbReference>
<feature type="transmembrane region" description="Helical" evidence="10">
    <location>
        <begin position="643"/>
        <end position="665"/>
    </location>
</feature>
<feature type="transmembrane region" description="Helical" evidence="10">
    <location>
        <begin position="324"/>
        <end position="347"/>
    </location>
</feature>
<keyword evidence="8" id="KW-0675">Receptor</keyword>
<keyword evidence="6 10" id="KW-1133">Transmembrane helix</keyword>
<feature type="transmembrane region" description="Helical" evidence="10">
    <location>
        <begin position="706"/>
        <end position="726"/>
    </location>
</feature>
<feature type="transmembrane region" description="Helical" evidence="10">
    <location>
        <begin position="1235"/>
        <end position="1256"/>
    </location>
</feature>